<name>A0A6C0DHP2_9ZZZZ</name>
<sequence>MDTYYIVGFIALIVATLLFVMYINVINMDLVMDDHEEKEDEDKSVEYVIVDRGQRKHKNKKNKKSNYDEKDLRIDEYDQGKEYTYENRDDDPNNPYNNAYSPETIAMRKEQLKKQGDLMKKKLLTKKDDGFLDYMNDLTIKSKGLKTDAMNISNLV</sequence>
<evidence type="ECO:0000313" key="2">
    <source>
        <dbReference type="EMBL" id="QHT15770.1"/>
    </source>
</evidence>
<reference evidence="2" key="1">
    <citation type="journal article" date="2020" name="Nature">
        <title>Giant virus diversity and host interactions through global metagenomics.</title>
        <authorList>
            <person name="Schulz F."/>
            <person name="Roux S."/>
            <person name="Paez-Espino D."/>
            <person name="Jungbluth S."/>
            <person name="Walsh D.A."/>
            <person name="Denef V.J."/>
            <person name="McMahon K.D."/>
            <person name="Konstantinidis K.T."/>
            <person name="Eloe-Fadrosh E.A."/>
            <person name="Kyrpides N.C."/>
            <person name="Woyke T."/>
        </authorList>
    </citation>
    <scope>NUCLEOTIDE SEQUENCE</scope>
    <source>
        <strain evidence="2">GVMAG-M-3300023174-176</strain>
    </source>
</reference>
<protein>
    <submittedName>
        <fullName evidence="2">Uncharacterized protein</fullName>
    </submittedName>
</protein>
<proteinExistence type="predicted"/>
<accession>A0A6C0DHP2</accession>
<dbReference type="AlphaFoldDB" id="A0A6C0DHP2"/>
<organism evidence="2">
    <name type="scientific">viral metagenome</name>
    <dbReference type="NCBI Taxonomy" id="1070528"/>
    <lineage>
        <taxon>unclassified sequences</taxon>
        <taxon>metagenomes</taxon>
        <taxon>organismal metagenomes</taxon>
    </lineage>
</organism>
<dbReference type="EMBL" id="MN739613">
    <property type="protein sequence ID" value="QHT15770.1"/>
    <property type="molecule type" value="Genomic_DNA"/>
</dbReference>
<keyword evidence="1" id="KW-0812">Transmembrane</keyword>
<keyword evidence="1" id="KW-0472">Membrane</keyword>
<feature type="transmembrane region" description="Helical" evidence="1">
    <location>
        <begin position="6"/>
        <end position="25"/>
    </location>
</feature>
<keyword evidence="1" id="KW-1133">Transmembrane helix</keyword>
<evidence type="ECO:0000256" key="1">
    <source>
        <dbReference type="SAM" id="Phobius"/>
    </source>
</evidence>